<dbReference type="EMBL" id="CCBP010000109">
    <property type="protein sequence ID" value="CDO72050.1"/>
    <property type="molecule type" value="Genomic_DNA"/>
</dbReference>
<sequence>MDIDSSSSQDAARNISRTVFVTAAQYHPVHSLSLAPLPSFEAIETGPQARAGSPVPFEDVDEDPMNFSQLTASQASSSLDMDSDGEEGTVAATREPTPMPEEPQTQGLHKMQSIVDLGPVIAAAEAPPPAKQSSASDARMQILEGFLERHLVQAHQLQTQQLSVLSAANESSISAWRAITQELSALKQELQQRVHVPRYSLK</sequence>
<reference evidence="2" key="1">
    <citation type="submission" date="2014-01" db="EMBL/GenBank/DDBJ databases">
        <title>The genome of the white-rot fungus Pycnoporus cinnabarinus: a basidiomycete model with a versatile arsenal for lignocellulosic biomass breakdown.</title>
        <authorList>
            <person name="Levasseur A."/>
            <person name="Lomascolo A."/>
            <person name="Ruiz-Duenas F.J."/>
            <person name="Uzan E."/>
            <person name="Piumi F."/>
            <person name="Kues U."/>
            <person name="Ram A.F.J."/>
            <person name="Murat C."/>
            <person name="Haon M."/>
            <person name="Benoit I."/>
            <person name="Arfi Y."/>
            <person name="Chevret D."/>
            <person name="Drula E."/>
            <person name="Kwon M.J."/>
            <person name="Gouret P."/>
            <person name="Lesage-Meessen L."/>
            <person name="Lombard V."/>
            <person name="Mariette J."/>
            <person name="Noirot C."/>
            <person name="Park J."/>
            <person name="Patyshakuliyeva A."/>
            <person name="Wieneger R.A.B."/>
            <person name="Wosten H.A.B."/>
            <person name="Martin F."/>
            <person name="Coutinho P.M."/>
            <person name="de Vries R."/>
            <person name="Martinez A.T."/>
            <person name="Klopp C."/>
            <person name="Pontarotti P."/>
            <person name="Henrissat B."/>
            <person name="Record E."/>
        </authorList>
    </citation>
    <scope>NUCLEOTIDE SEQUENCE [LARGE SCALE GENOMIC DNA]</scope>
    <source>
        <strain evidence="2">BRFM137</strain>
    </source>
</reference>
<protein>
    <submittedName>
        <fullName evidence="2">Uncharacterized protein</fullName>
    </submittedName>
</protein>
<dbReference type="Proteomes" id="UP000029665">
    <property type="component" value="Unassembled WGS sequence"/>
</dbReference>
<name>A0A060SCG0_PYCCI</name>
<dbReference type="AlphaFoldDB" id="A0A060SCG0"/>
<dbReference type="OrthoDB" id="2743575at2759"/>
<organism evidence="2 3">
    <name type="scientific">Pycnoporus cinnabarinus</name>
    <name type="common">Cinnabar-red polypore</name>
    <name type="synonym">Trametes cinnabarina</name>
    <dbReference type="NCBI Taxonomy" id="5643"/>
    <lineage>
        <taxon>Eukaryota</taxon>
        <taxon>Fungi</taxon>
        <taxon>Dikarya</taxon>
        <taxon>Basidiomycota</taxon>
        <taxon>Agaricomycotina</taxon>
        <taxon>Agaricomycetes</taxon>
        <taxon>Polyporales</taxon>
        <taxon>Polyporaceae</taxon>
        <taxon>Trametes</taxon>
    </lineage>
</organism>
<evidence type="ECO:0000313" key="2">
    <source>
        <dbReference type="EMBL" id="CDO72050.1"/>
    </source>
</evidence>
<dbReference type="HOGENOM" id="CLU_1355259_0_0_1"/>
<feature type="region of interest" description="Disordered" evidence="1">
    <location>
        <begin position="45"/>
        <end position="108"/>
    </location>
</feature>
<evidence type="ECO:0000256" key="1">
    <source>
        <dbReference type="SAM" id="MobiDB-lite"/>
    </source>
</evidence>
<gene>
    <name evidence="2" type="ORF">BN946_scf184943.g85</name>
</gene>
<feature type="compositionally biased region" description="Low complexity" evidence="1">
    <location>
        <begin position="68"/>
        <end position="79"/>
    </location>
</feature>
<accession>A0A060SCG0</accession>
<comment type="caution">
    <text evidence="2">The sequence shown here is derived from an EMBL/GenBank/DDBJ whole genome shotgun (WGS) entry which is preliminary data.</text>
</comment>
<proteinExistence type="predicted"/>
<evidence type="ECO:0000313" key="3">
    <source>
        <dbReference type="Proteomes" id="UP000029665"/>
    </source>
</evidence>
<keyword evidence="3" id="KW-1185">Reference proteome</keyword>